<dbReference type="EMBL" id="FJUW01000032">
    <property type="protein sequence ID" value="CZT04424.1"/>
    <property type="molecule type" value="Genomic_DNA"/>
</dbReference>
<feature type="compositionally biased region" description="Acidic residues" evidence="2">
    <location>
        <begin position="18"/>
        <end position="30"/>
    </location>
</feature>
<evidence type="ECO:0000313" key="3">
    <source>
        <dbReference type="EMBL" id="CZT04424.1"/>
    </source>
</evidence>
<keyword evidence="1" id="KW-0175">Coiled coil</keyword>
<feature type="compositionally biased region" description="Polar residues" evidence="2">
    <location>
        <begin position="1"/>
        <end position="12"/>
    </location>
</feature>
<keyword evidence="4" id="KW-1185">Reference proteome</keyword>
<feature type="coiled-coil region" evidence="1">
    <location>
        <begin position="558"/>
        <end position="589"/>
    </location>
</feature>
<feature type="coiled-coil region" evidence="1">
    <location>
        <begin position="357"/>
        <end position="423"/>
    </location>
</feature>
<dbReference type="STRING" id="914237.A0A1E1L1S4"/>
<dbReference type="Proteomes" id="UP000178129">
    <property type="component" value="Unassembled WGS sequence"/>
</dbReference>
<dbReference type="InParanoid" id="A0A1E1L1S4"/>
<organism evidence="3 4">
    <name type="scientific">Rhynchosporium graminicola</name>
    <dbReference type="NCBI Taxonomy" id="2792576"/>
    <lineage>
        <taxon>Eukaryota</taxon>
        <taxon>Fungi</taxon>
        <taxon>Dikarya</taxon>
        <taxon>Ascomycota</taxon>
        <taxon>Pezizomycotina</taxon>
        <taxon>Leotiomycetes</taxon>
        <taxon>Helotiales</taxon>
        <taxon>Ploettnerulaceae</taxon>
        <taxon>Rhynchosporium</taxon>
    </lineage>
</organism>
<reference evidence="4" key="1">
    <citation type="submission" date="2016-03" db="EMBL/GenBank/DDBJ databases">
        <authorList>
            <person name="Ploux O."/>
        </authorList>
    </citation>
    <scope>NUCLEOTIDE SEQUENCE [LARGE SCALE GENOMIC DNA]</scope>
    <source>
        <strain evidence="4">UK7</strain>
    </source>
</reference>
<accession>A0A1E1L1S4</accession>
<evidence type="ECO:0000256" key="1">
    <source>
        <dbReference type="SAM" id="Coils"/>
    </source>
</evidence>
<proteinExistence type="predicted"/>
<evidence type="ECO:0000313" key="4">
    <source>
        <dbReference type="Proteomes" id="UP000178129"/>
    </source>
</evidence>
<name>A0A1E1L1S4_9HELO</name>
<evidence type="ECO:0000256" key="2">
    <source>
        <dbReference type="SAM" id="MobiDB-lite"/>
    </source>
</evidence>
<dbReference type="AlphaFoldDB" id="A0A1E1L1S4"/>
<feature type="coiled-coil region" evidence="1">
    <location>
        <begin position="68"/>
        <end position="102"/>
    </location>
</feature>
<sequence>MASQDPQYSSVRDPTDNLQEELDEGALEVETEEKEVMEYLQTKAGELKKLVESTFRTVELSNEEWAKLDKAHKAKDLIRKQLPDLERKFNDLEKELSSSRQKRVSLAAHTNTCMRILDKESPPPITAVERALCIIRRAGIDFSMISPVIVDLLRDANLDHLRSEVETPKASADNDATNSEEVILERDEKIERLEKVLGEEKAARIAAEDSFKAIEALKNKADSDAKAKVDQVEKAAKLRIKGLGEEATKLKEAKEAVETKSANDAALATDAYKALRERFDTLITSEKKNKKTADDFRGTYDELVKKFNDLTASEAQSKKVADATAVKAMSAYHVLEKKFDILKVSAEESTRQAGLDAASARKAHDELQEKLDALKASEKESKDRAASYASEATTAAQAATAALDGLRTEFRKLKQSKEDHEKETCEVTIALTNWIDRLRDSKKYELGVANRALEDLKTQTLESERTAMAELTEVQTRLSTLQTKKDADDARSNSILATERETATAALNTANKALEDFKAQTLESERTAKAELTEVQTRLSILQTKKDADDAQAELTLRTASETDAAELKRQLDEQKAKASNNANKLKKQLTTVVEFIASSIGGVTTRDPPTPTF</sequence>
<comment type="caution">
    <text evidence="3">The sequence shown here is derived from an EMBL/GenBank/DDBJ whole genome shotgun (WGS) entry which is preliminary data.</text>
</comment>
<gene>
    <name evidence="3" type="ORF">RCO7_10012</name>
</gene>
<feature type="region of interest" description="Disordered" evidence="2">
    <location>
        <begin position="1"/>
        <end position="30"/>
    </location>
</feature>
<protein>
    <submittedName>
        <fullName evidence="3">Uncharacterized protein</fullName>
    </submittedName>
</protein>